<dbReference type="RefSeq" id="WP_206581808.1">
    <property type="nucleotide sequence ID" value="NZ_JAFJZZ010000002.1"/>
</dbReference>
<proteinExistence type="predicted"/>
<gene>
    <name evidence="2" type="ORF">JYB65_06275</name>
</gene>
<dbReference type="PIRSF" id="PIRSF035009">
    <property type="entry name" value="UCP035009_HSDR_N"/>
    <property type="match status" value="1"/>
</dbReference>
<evidence type="ECO:0000313" key="3">
    <source>
        <dbReference type="Proteomes" id="UP000664545"/>
    </source>
</evidence>
<feature type="domain" description="Restriction endonuclease type I HsdR N-terminal" evidence="1">
    <location>
        <begin position="61"/>
        <end position="127"/>
    </location>
</feature>
<keyword evidence="3" id="KW-1185">Reference proteome</keyword>
<dbReference type="Proteomes" id="UP000664545">
    <property type="component" value="Unassembled WGS sequence"/>
</dbReference>
<dbReference type="AlphaFoldDB" id="A0A939IIV9"/>
<reference evidence="2" key="1">
    <citation type="submission" date="2021-02" db="EMBL/GenBank/DDBJ databases">
        <title>Abyssanaerobacter marinus gen.nov., sp., nov, anaerobic bacterium isolated from the Onnuri vent field of Indian Ocean and suggestion of Mogibacteriaceae fam. nov., and proposal of reclassification of ambiguous this family's genus member.</title>
        <authorList>
            <person name="Kim Y.J."/>
            <person name="Yang J.-A."/>
        </authorList>
    </citation>
    <scope>NUCLEOTIDE SEQUENCE</scope>
    <source>
        <strain evidence="2">DSM 2634</strain>
    </source>
</reference>
<name>A0A939IIV9_CLOAM</name>
<protein>
    <submittedName>
        <fullName evidence="2">Type I restriction enzyme HsdR N-terminal domain-containing protein</fullName>
    </submittedName>
</protein>
<evidence type="ECO:0000313" key="2">
    <source>
        <dbReference type="EMBL" id="MBN7772963.1"/>
    </source>
</evidence>
<dbReference type="Pfam" id="PF04313">
    <property type="entry name" value="HSDR_N"/>
    <property type="match status" value="1"/>
</dbReference>
<sequence length="357" mass="41765">MEFNEKIRQFIERITTLQASISTEEATKTSFVMPFFQLLGYDVFNPLEFVPEYIADVGIKKGEKIDYAIIVDENPLIFIECKSCSENLEKHGNQLFRYFGTTTAAKFAILTNGIVYRFYTDLENKNRMDDTPFLTIDLLNMKDRDFIELKKFTKDALDIDSILNTAEELKYNRLIKEWFSKELENPSPEFAKVILNEVYNGTKNQKVMDKFTPLIKRALQQHINDSMNTKIKSALSKENDEEIKTAEETILQDSAEEGIVRKIDTTIEELEAYAIVKSILRTTVNCERINYRDTESYFSILLDDNNRKWVCRIHLMQSIKYITVADENKKPVRYDINSIDDIYNYADEITESCKRYL</sequence>
<dbReference type="GO" id="GO:0009035">
    <property type="term" value="F:type I site-specific deoxyribonuclease activity"/>
    <property type="evidence" value="ECO:0007669"/>
    <property type="project" value="UniProtKB-EC"/>
</dbReference>
<dbReference type="GO" id="GO:0009307">
    <property type="term" value="P:DNA restriction-modification system"/>
    <property type="evidence" value="ECO:0007669"/>
    <property type="project" value="UniProtKB-KW"/>
</dbReference>
<comment type="caution">
    <text evidence="2">The sequence shown here is derived from an EMBL/GenBank/DDBJ whole genome shotgun (WGS) entry which is preliminary data.</text>
</comment>
<dbReference type="InterPro" id="IPR017035">
    <property type="entry name" value="UCP035009_HsdR_All3000-type"/>
</dbReference>
<dbReference type="InterPro" id="IPR007409">
    <property type="entry name" value="Restrct_endonuc_type1_HsdR_N"/>
</dbReference>
<accession>A0A939IIV9</accession>
<organism evidence="2 3">
    <name type="scientific">Clostridium aminobutyricum</name>
    <dbReference type="NCBI Taxonomy" id="33953"/>
    <lineage>
        <taxon>Bacteria</taxon>
        <taxon>Bacillati</taxon>
        <taxon>Bacillota</taxon>
        <taxon>Clostridia</taxon>
        <taxon>Eubacteriales</taxon>
        <taxon>Clostridiaceae</taxon>
        <taxon>Clostridium</taxon>
    </lineage>
</organism>
<dbReference type="EMBL" id="JAFJZZ010000002">
    <property type="protein sequence ID" value="MBN7772963.1"/>
    <property type="molecule type" value="Genomic_DNA"/>
</dbReference>
<dbReference type="GO" id="GO:0005524">
    <property type="term" value="F:ATP binding"/>
    <property type="evidence" value="ECO:0007669"/>
    <property type="project" value="UniProtKB-KW"/>
</dbReference>
<dbReference type="GO" id="GO:0003677">
    <property type="term" value="F:DNA binding"/>
    <property type="evidence" value="ECO:0007669"/>
    <property type="project" value="UniProtKB-KW"/>
</dbReference>
<evidence type="ECO:0000259" key="1">
    <source>
        <dbReference type="Pfam" id="PF04313"/>
    </source>
</evidence>